<dbReference type="GO" id="GO:0003690">
    <property type="term" value="F:double-stranded DNA binding"/>
    <property type="evidence" value="ECO:0007669"/>
    <property type="project" value="TreeGrafter"/>
</dbReference>
<feature type="coiled-coil region" evidence="6">
    <location>
        <begin position="86"/>
        <end position="154"/>
    </location>
</feature>
<dbReference type="PANTHER" id="PTHR15938:SF0">
    <property type="entry name" value="HOMOLOGOUS-PAIRING PROTEIN 2 HOMOLOG"/>
    <property type="match status" value="1"/>
</dbReference>
<comment type="subcellular location">
    <subcellularLocation>
        <location evidence="1">Nucleus</location>
    </subcellularLocation>
</comment>
<dbReference type="Pfam" id="PF07106">
    <property type="entry name" value="WHD_TBPIP"/>
    <property type="match status" value="1"/>
</dbReference>
<dbReference type="GO" id="GO:0120230">
    <property type="term" value="F:recombinase activator activity"/>
    <property type="evidence" value="ECO:0007669"/>
    <property type="project" value="TreeGrafter"/>
</dbReference>
<dbReference type="STRING" id="1353952.A0A165DPQ0"/>
<evidence type="ECO:0000256" key="5">
    <source>
        <dbReference type="ARBA" id="ARBA00023254"/>
    </source>
</evidence>
<feature type="domain" description="Homologous-pairing protein 2 winged helix" evidence="7">
    <location>
        <begin position="16"/>
        <end position="77"/>
    </location>
</feature>
<keyword evidence="3" id="KW-0233">DNA recombination</keyword>
<dbReference type="FunCoup" id="A0A165DPQ0">
    <property type="interactions" value="220"/>
</dbReference>
<dbReference type="GO" id="GO:0010774">
    <property type="term" value="P:meiotic strand invasion involved in reciprocal meiotic recombination"/>
    <property type="evidence" value="ECO:0007669"/>
    <property type="project" value="TreeGrafter"/>
</dbReference>
<dbReference type="AlphaFoldDB" id="A0A165DPQ0"/>
<evidence type="ECO:0000256" key="2">
    <source>
        <dbReference type="ARBA" id="ARBA00007922"/>
    </source>
</evidence>
<dbReference type="InterPro" id="IPR010776">
    <property type="entry name" value="Hop2_WH_dom"/>
</dbReference>
<keyword evidence="9" id="KW-1185">Reference proteome</keyword>
<dbReference type="OrthoDB" id="272266at2759"/>
<accession>A0A165DPQ0</accession>
<evidence type="ECO:0000259" key="7">
    <source>
        <dbReference type="Pfam" id="PF07106"/>
    </source>
</evidence>
<dbReference type="InParanoid" id="A0A165DPQ0"/>
<evidence type="ECO:0000256" key="4">
    <source>
        <dbReference type="ARBA" id="ARBA00023242"/>
    </source>
</evidence>
<dbReference type="Gene3D" id="1.10.10.10">
    <property type="entry name" value="Winged helix-like DNA-binding domain superfamily/Winged helix DNA-binding domain"/>
    <property type="match status" value="1"/>
</dbReference>
<keyword evidence="4" id="KW-0539">Nucleus</keyword>
<evidence type="ECO:0000313" key="8">
    <source>
        <dbReference type="EMBL" id="KZT53273.1"/>
    </source>
</evidence>
<evidence type="ECO:0000256" key="6">
    <source>
        <dbReference type="SAM" id="Coils"/>
    </source>
</evidence>
<dbReference type="PANTHER" id="PTHR15938">
    <property type="entry name" value="TBP-1 INTERACTING PROTEIN"/>
    <property type="match status" value="1"/>
</dbReference>
<keyword evidence="6" id="KW-0175">Coiled coil</keyword>
<name>A0A165DPQ0_9BASI</name>
<evidence type="ECO:0000313" key="9">
    <source>
        <dbReference type="Proteomes" id="UP000076842"/>
    </source>
</evidence>
<gene>
    <name evidence="8" type="ORF">CALCODRAFT_520191</name>
</gene>
<dbReference type="InterPro" id="IPR036388">
    <property type="entry name" value="WH-like_DNA-bd_sf"/>
</dbReference>
<dbReference type="EMBL" id="KV424042">
    <property type="protein sequence ID" value="KZT53273.1"/>
    <property type="molecule type" value="Genomic_DNA"/>
</dbReference>
<organism evidence="8 9">
    <name type="scientific">Calocera cornea HHB12733</name>
    <dbReference type="NCBI Taxonomy" id="1353952"/>
    <lineage>
        <taxon>Eukaryota</taxon>
        <taxon>Fungi</taxon>
        <taxon>Dikarya</taxon>
        <taxon>Basidiomycota</taxon>
        <taxon>Agaricomycotina</taxon>
        <taxon>Dacrymycetes</taxon>
        <taxon>Dacrymycetales</taxon>
        <taxon>Dacrymycetaceae</taxon>
        <taxon>Calocera</taxon>
    </lineage>
</organism>
<reference evidence="8 9" key="1">
    <citation type="journal article" date="2016" name="Mol. Biol. Evol.">
        <title>Comparative Genomics of Early-Diverging Mushroom-Forming Fungi Provides Insights into the Origins of Lignocellulose Decay Capabilities.</title>
        <authorList>
            <person name="Nagy L.G."/>
            <person name="Riley R."/>
            <person name="Tritt A."/>
            <person name="Adam C."/>
            <person name="Daum C."/>
            <person name="Floudas D."/>
            <person name="Sun H."/>
            <person name="Yadav J.S."/>
            <person name="Pangilinan J."/>
            <person name="Larsson K.H."/>
            <person name="Matsuura K."/>
            <person name="Barry K."/>
            <person name="Labutti K."/>
            <person name="Kuo R."/>
            <person name="Ohm R.A."/>
            <person name="Bhattacharya S.S."/>
            <person name="Shirouzu T."/>
            <person name="Yoshinaga Y."/>
            <person name="Martin F.M."/>
            <person name="Grigoriev I.V."/>
            <person name="Hibbett D.S."/>
        </authorList>
    </citation>
    <scope>NUCLEOTIDE SEQUENCE [LARGE SCALE GENOMIC DNA]</scope>
    <source>
        <strain evidence="8 9">HHB12733</strain>
    </source>
</reference>
<protein>
    <submittedName>
        <fullName evidence="8">TBPIP-domain-containing protein</fullName>
    </submittedName>
</protein>
<evidence type="ECO:0000256" key="1">
    <source>
        <dbReference type="ARBA" id="ARBA00004123"/>
    </source>
</evidence>
<dbReference type="GO" id="GO:0007129">
    <property type="term" value="P:homologous chromosome pairing at meiosis"/>
    <property type="evidence" value="ECO:0007669"/>
    <property type="project" value="TreeGrafter"/>
</dbReference>
<keyword evidence="5" id="KW-0469">Meiosis</keyword>
<evidence type="ECO:0000256" key="3">
    <source>
        <dbReference type="ARBA" id="ARBA00023172"/>
    </source>
</evidence>
<dbReference type="GO" id="GO:0000709">
    <property type="term" value="P:meiotic joint molecule formation"/>
    <property type="evidence" value="ECO:0007669"/>
    <property type="project" value="TreeGrafter"/>
</dbReference>
<proteinExistence type="inferred from homology"/>
<dbReference type="Proteomes" id="UP000076842">
    <property type="component" value="Unassembled WGS sequence"/>
</dbReference>
<sequence>MAPKKDKDVAALKGKDAEEAILAYIKKVNRPYGSSDISANMKNAVSKLAAQKVLQQMADEGKITQKTYGKATIFVAKQEGLETLSADQMKEMHAELARLKDKLRELNDRVKLGLERELIAIRQEPTDEELEQQIDMAEAQVNKLRKELEPLRAQAPSATPEEMNKIDDDWNKWRAEWKARRKVFQDLFSAVTDSHTREDKDKLQEDLGLEFDSEEHIALEKSPLGMASVRPLKPVKRARK</sequence>
<dbReference type="GO" id="GO:0120231">
    <property type="term" value="C:DNA recombinase auxiliary factor complex"/>
    <property type="evidence" value="ECO:0007669"/>
    <property type="project" value="TreeGrafter"/>
</dbReference>
<comment type="similarity">
    <text evidence="2">Belongs to the HOP2 family.</text>
</comment>
<dbReference type="GO" id="GO:0000794">
    <property type="term" value="C:condensed nuclear chromosome"/>
    <property type="evidence" value="ECO:0007669"/>
    <property type="project" value="TreeGrafter"/>
</dbReference>